<comment type="cofactor">
    <cofactor evidence="8">
        <name>Mn(2+)</name>
        <dbReference type="ChEBI" id="CHEBI:29035"/>
    </cofactor>
    <text evidence="8">Binds 2 manganese ions per subunit.</text>
</comment>
<dbReference type="NCBIfam" id="NF002077">
    <property type="entry name" value="PRK00913.2-4"/>
    <property type="match status" value="1"/>
</dbReference>
<reference evidence="10 11" key="1">
    <citation type="submission" date="2016-11" db="EMBL/GenBank/DDBJ databases">
        <title>Trade-off between light-utilization and light-protection in marine flavobacteria.</title>
        <authorList>
            <person name="Kumagai Y."/>
        </authorList>
    </citation>
    <scope>NUCLEOTIDE SEQUENCE [LARGE SCALE GENOMIC DNA]</scope>
    <source>
        <strain evidence="10 11">NBRC 107125</strain>
    </source>
</reference>
<comment type="subcellular location">
    <subcellularLocation>
        <location evidence="8">Cytoplasm</location>
    </subcellularLocation>
</comment>
<sequence length="494" mass="52858">MLQQFTAQCQQAAVAKSDCLVVMLPNTKKLPSMTSTLNSALKGGLKALQKNRELGETLGDHILLHNPEGITAKRLLVINADKLQLTDREFLTLAEHMARHCTKVNSSIASVCLDDIEVTGRDLQWQARMVTEALIKACYRFEPYKSSNKSPCKLTKLTLITSDKSQLASLKKGLRIGRAIGGGAALARDLGNTPPNICNPVYLSKQAKAMARGQDNLKVTIIDEKTMAEMGMHSLLSVGRGSAQPSQLIVMEYQGGKKDEAPYALVGKGITFDSGGISLKPGAAMDEMKFDMCGAAAVFGALHSVLTLQLKINLVCVVAAAENMPSADASRPGDIVTSLSGKTIEILNTDAEGRLVLCDALTYVQRYQPKTIIDLATLTGAVIIALGREATGLMSNDDQFAQTLLAAGQQSGDRVWQLPLWPEYGKLLESPFADIANLGGIEAGTITAGYFLGEFTQGQTWAHLDIAGTAWVKGEHKGATGAPVGLLTEYLMHG</sequence>
<feature type="active site" evidence="8">
    <location>
        <position position="354"/>
    </location>
</feature>
<feature type="active site" evidence="8">
    <location>
        <position position="280"/>
    </location>
</feature>
<evidence type="ECO:0000256" key="1">
    <source>
        <dbReference type="ARBA" id="ARBA00000135"/>
    </source>
</evidence>
<accession>A0A1X9NE02</accession>
<proteinExistence type="inferred from homology"/>
<dbReference type="AlphaFoldDB" id="A0A1X9NE02"/>
<dbReference type="OrthoDB" id="9809354at2"/>
<dbReference type="SUPFAM" id="SSF52949">
    <property type="entry name" value="Macro domain-like"/>
    <property type="match status" value="1"/>
</dbReference>
<dbReference type="Pfam" id="PF00883">
    <property type="entry name" value="Peptidase_M17"/>
    <property type="match status" value="1"/>
</dbReference>
<keyword evidence="4 8" id="KW-0031">Aminopeptidase</keyword>
<evidence type="ECO:0000256" key="6">
    <source>
        <dbReference type="ARBA" id="ARBA00022801"/>
    </source>
</evidence>
<dbReference type="STRING" id="716816.BST96_06360"/>
<organism evidence="10 11">
    <name type="scientific">Oceanicoccus sagamiensis</name>
    <dbReference type="NCBI Taxonomy" id="716816"/>
    <lineage>
        <taxon>Bacteria</taxon>
        <taxon>Pseudomonadati</taxon>
        <taxon>Pseudomonadota</taxon>
        <taxon>Gammaproteobacteria</taxon>
        <taxon>Cellvibrionales</taxon>
        <taxon>Spongiibacteraceae</taxon>
        <taxon>Oceanicoccus</taxon>
    </lineage>
</organism>
<dbReference type="GO" id="GO:0006508">
    <property type="term" value="P:proteolysis"/>
    <property type="evidence" value="ECO:0007669"/>
    <property type="project" value="UniProtKB-KW"/>
</dbReference>
<keyword evidence="8" id="KW-0963">Cytoplasm</keyword>
<dbReference type="CDD" id="cd00433">
    <property type="entry name" value="Peptidase_M17"/>
    <property type="match status" value="1"/>
</dbReference>
<keyword evidence="8" id="KW-0479">Metal-binding</keyword>
<feature type="binding site" evidence="8">
    <location>
        <position position="352"/>
    </location>
    <ligand>
        <name>Mn(2+)</name>
        <dbReference type="ChEBI" id="CHEBI:29035"/>
        <label>2</label>
    </ligand>
</feature>
<dbReference type="InterPro" id="IPR008283">
    <property type="entry name" value="Peptidase_M17_N"/>
</dbReference>
<evidence type="ECO:0000313" key="10">
    <source>
        <dbReference type="EMBL" id="ARN73769.1"/>
    </source>
</evidence>
<comment type="catalytic activity">
    <reaction evidence="2 8">
        <text>Release of an N-terminal amino acid, preferentially leucine, but not glutamic or aspartic acids.</text>
        <dbReference type="EC" id="3.4.11.10"/>
    </reaction>
</comment>
<protein>
    <recommendedName>
        <fullName evidence="8">Probable cytosol aminopeptidase</fullName>
        <ecNumber evidence="8">3.4.11.1</ecNumber>
    </recommendedName>
    <alternativeName>
        <fullName evidence="8">Leucine aminopeptidase</fullName>
        <shortName evidence="8">LAP</shortName>
        <ecNumber evidence="8">3.4.11.10</ecNumber>
    </alternativeName>
    <alternativeName>
        <fullName evidence="8">Leucyl aminopeptidase</fullName>
    </alternativeName>
</protein>
<dbReference type="Pfam" id="PF02789">
    <property type="entry name" value="Peptidase_M17_N"/>
    <property type="match status" value="1"/>
</dbReference>
<dbReference type="InterPro" id="IPR023042">
    <property type="entry name" value="Peptidase_M17_leu_NH2_pept"/>
</dbReference>
<name>A0A1X9NE02_9GAMM</name>
<dbReference type="EC" id="3.4.11.1" evidence="8"/>
<dbReference type="GO" id="GO:0030145">
    <property type="term" value="F:manganese ion binding"/>
    <property type="evidence" value="ECO:0007669"/>
    <property type="project" value="UniProtKB-UniRule"/>
</dbReference>
<comment type="function">
    <text evidence="8">Presumably involved in the processing and regular turnover of intracellular proteins. Catalyzes the removal of unsubstituted N-terminal amino acids from various peptides.</text>
</comment>
<feature type="binding site" evidence="8">
    <location>
        <position position="291"/>
    </location>
    <ligand>
        <name>Mn(2+)</name>
        <dbReference type="ChEBI" id="CHEBI:29035"/>
        <label>2</label>
    </ligand>
</feature>
<dbReference type="NCBIfam" id="NF002074">
    <property type="entry name" value="PRK00913.1-4"/>
    <property type="match status" value="1"/>
</dbReference>
<keyword evidence="6 8" id="KW-0378">Hydrolase</keyword>
<feature type="domain" description="Cytosol aminopeptidase" evidence="9">
    <location>
        <begin position="348"/>
        <end position="355"/>
    </location>
</feature>
<evidence type="ECO:0000259" key="9">
    <source>
        <dbReference type="PROSITE" id="PS00631"/>
    </source>
</evidence>
<feature type="binding site" evidence="8">
    <location>
        <position position="273"/>
    </location>
    <ligand>
        <name>Mn(2+)</name>
        <dbReference type="ChEBI" id="CHEBI:29035"/>
        <label>2</label>
    </ligand>
</feature>
<dbReference type="Proteomes" id="UP000193450">
    <property type="component" value="Chromosome"/>
</dbReference>
<keyword evidence="5 8" id="KW-0645">Protease</keyword>
<evidence type="ECO:0000256" key="7">
    <source>
        <dbReference type="ARBA" id="ARBA00023211"/>
    </source>
</evidence>
<dbReference type="Gene3D" id="3.40.630.10">
    <property type="entry name" value="Zn peptidases"/>
    <property type="match status" value="1"/>
</dbReference>
<dbReference type="EC" id="3.4.11.10" evidence="8"/>
<dbReference type="InterPro" id="IPR011356">
    <property type="entry name" value="Leucine_aapep/pepB"/>
</dbReference>
<dbReference type="PANTHER" id="PTHR11963:SF23">
    <property type="entry name" value="CYTOSOL AMINOPEPTIDASE"/>
    <property type="match status" value="1"/>
</dbReference>
<keyword evidence="11" id="KW-1185">Reference proteome</keyword>
<evidence type="ECO:0000256" key="8">
    <source>
        <dbReference type="HAMAP-Rule" id="MF_00181"/>
    </source>
</evidence>
<dbReference type="SUPFAM" id="SSF53187">
    <property type="entry name" value="Zn-dependent exopeptidases"/>
    <property type="match status" value="1"/>
</dbReference>
<gene>
    <name evidence="8" type="primary">pepA</name>
    <name evidence="10" type="ORF">BST96_06360</name>
</gene>
<dbReference type="InterPro" id="IPR000819">
    <property type="entry name" value="Peptidase_M17_C"/>
</dbReference>
<dbReference type="GO" id="GO:0005737">
    <property type="term" value="C:cytoplasm"/>
    <property type="evidence" value="ECO:0007669"/>
    <property type="project" value="UniProtKB-SubCell"/>
</dbReference>
<dbReference type="PROSITE" id="PS00631">
    <property type="entry name" value="CYTOSOL_AP"/>
    <property type="match status" value="1"/>
</dbReference>
<dbReference type="GO" id="GO:0070006">
    <property type="term" value="F:metalloaminopeptidase activity"/>
    <property type="evidence" value="ECO:0007669"/>
    <property type="project" value="InterPro"/>
</dbReference>
<evidence type="ECO:0000256" key="4">
    <source>
        <dbReference type="ARBA" id="ARBA00022438"/>
    </source>
</evidence>
<dbReference type="HAMAP" id="MF_00181">
    <property type="entry name" value="Cytosol_peptidase_M17"/>
    <property type="match status" value="1"/>
</dbReference>
<comment type="catalytic activity">
    <reaction evidence="1 8">
        <text>Release of an N-terminal amino acid, Xaa-|-Yaa-, in which Xaa is preferably Leu, but may be other amino acids including Pro although not Arg or Lys, and Yaa may be Pro. Amino acid amides and methyl esters are also readily hydrolyzed, but rates on arylamides are exceedingly low.</text>
        <dbReference type="EC" id="3.4.11.1"/>
    </reaction>
</comment>
<dbReference type="EMBL" id="CP019343">
    <property type="protein sequence ID" value="ARN73769.1"/>
    <property type="molecule type" value="Genomic_DNA"/>
</dbReference>
<evidence type="ECO:0000256" key="5">
    <source>
        <dbReference type="ARBA" id="ARBA00022670"/>
    </source>
</evidence>
<evidence type="ECO:0000256" key="2">
    <source>
        <dbReference type="ARBA" id="ARBA00000967"/>
    </source>
</evidence>
<dbReference type="PRINTS" id="PR00481">
    <property type="entry name" value="LAMNOPPTDASE"/>
</dbReference>
<feature type="binding site" evidence="8">
    <location>
        <position position="352"/>
    </location>
    <ligand>
        <name>Mn(2+)</name>
        <dbReference type="ChEBI" id="CHEBI:29035"/>
        <label>1</label>
    </ligand>
</feature>
<evidence type="ECO:0000313" key="11">
    <source>
        <dbReference type="Proteomes" id="UP000193450"/>
    </source>
</evidence>
<dbReference type="InterPro" id="IPR043472">
    <property type="entry name" value="Macro_dom-like"/>
</dbReference>
<dbReference type="Gene3D" id="3.40.220.10">
    <property type="entry name" value="Leucine Aminopeptidase, subunit E, domain 1"/>
    <property type="match status" value="1"/>
</dbReference>
<keyword evidence="7 8" id="KW-0464">Manganese</keyword>
<dbReference type="KEGG" id="osg:BST96_06360"/>
<dbReference type="RefSeq" id="WP_085757888.1">
    <property type="nucleotide sequence ID" value="NZ_CP019343.1"/>
</dbReference>
<comment type="similarity">
    <text evidence="3 8">Belongs to the peptidase M17 family.</text>
</comment>
<feature type="binding site" evidence="8">
    <location>
        <position position="273"/>
    </location>
    <ligand>
        <name>Mn(2+)</name>
        <dbReference type="ChEBI" id="CHEBI:29035"/>
        <label>1</label>
    </ligand>
</feature>
<evidence type="ECO:0000256" key="3">
    <source>
        <dbReference type="ARBA" id="ARBA00009528"/>
    </source>
</evidence>
<dbReference type="PANTHER" id="PTHR11963">
    <property type="entry name" value="LEUCINE AMINOPEPTIDASE-RELATED"/>
    <property type="match status" value="1"/>
</dbReference>
<feature type="binding site" evidence="8">
    <location>
        <position position="268"/>
    </location>
    <ligand>
        <name>Mn(2+)</name>
        <dbReference type="ChEBI" id="CHEBI:29035"/>
        <label>2</label>
    </ligand>
</feature>
<feature type="binding site" evidence="8">
    <location>
        <position position="350"/>
    </location>
    <ligand>
        <name>Mn(2+)</name>
        <dbReference type="ChEBI" id="CHEBI:29035"/>
        <label>1</label>
    </ligand>
</feature>